<dbReference type="PROSITE" id="PS51831">
    <property type="entry name" value="HD"/>
    <property type="match status" value="1"/>
</dbReference>
<proteinExistence type="predicted"/>
<evidence type="ECO:0000259" key="1">
    <source>
        <dbReference type="PROSITE" id="PS51831"/>
    </source>
</evidence>
<dbReference type="Proteomes" id="UP000177907">
    <property type="component" value="Unassembled WGS sequence"/>
</dbReference>
<dbReference type="Pfam" id="PF01966">
    <property type="entry name" value="HD"/>
    <property type="match status" value="1"/>
</dbReference>
<protein>
    <recommendedName>
        <fullName evidence="1">HD domain-containing protein</fullName>
    </recommendedName>
</protein>
<dbReference type="PANTHER" id="PTHR33594:SF1">
    <property type="entry name" value="HD_PDEASE DOMAIN-CONTAINING PROTEIN"/>
    <property type="match status" value="1"/>
</dbReference>
<organism evidence="2 3">
    <name type="scientific">Candidatus Magasanikbacteria bacterium RIFOXYC2_FULL_42_28</name>
    <dbReference type="NCBI Taxonomy" id="1798704"/>
    <lineage>
        <taxon>Bacteria</taxon>
        <taxon>Candidatus Magasanikiibacteriota</taxon>
    </lineage>
</organism>
<dbReference type="EMBL" id="MFQZ01000008">
    <property type="protein sequence ID" value="OGH87987.1"/>
    <property type="molecule type" value="Genomic_DNA"/>
</dbReference>
<reference evidence="2 3" key="1">
    <citation type="journal article" date="2016" name="Nat. Commun.">
        <title>Thousands of microbial genomes shed light on interconnected biogeochemical processes in an aquifer system.</title>
        <authorList>
            <person name="Anantharaman K."/>
            <person name="Brown C.T."/>
            <person name="Hug L.A."/>
            <person name="Sharon I."/>
            <person name="Castelle C.J."/>
            <person name="Probst A.J."/>
            <person name="Thomas B.C."/>
            <person name="Singh A."/>
            <person name="Wilkins M.J."/>
            <person name="Karaoz U."/>
            <person name="Brodie E.L."/>
            <person name="Williams K.H."/>
            <person name="Hubbard S.S."/>
            <person name="Banfield J.F."/>
        </authorList>
    </citation>
    <scope>NUCLEOTIDE SEQUENCE [LARGE SCALE GENOMIC DNA]</scope>
</reference>
<dbReference type="SUPFAM" id="SSF109604">
    <property type="entry name" value="HD-domain/PDEase-like"/>
    <property type="match status" value="1"/>
</dbReference>
<dbReference type="STRING" id="1798704.A3J93_02315"/>
<dbReference type="PANTHER" id="PTHR33594">
    <property type="entry name" value="SUPERFAMILY HYDROLASE, PUTATIVE (AFU_ORTHOLOGUE AFUA_1G03035)-RELATED"/>
    <property type="match status" value="1"/>
</dbReference>
<dbReference type="InterPro" id="IPR006674">
    <property type="entry name" value="HD_domain"/>
</dbReference>
<sequence length="217" mass="25031">MPTELVKKTLAFVKKQLANEPTGHDYWHVKRVWETAKKIQAVEGGDLELVELAALLHDLGDYKQLEFDEQKGILVLRGMMDVLEIPADFQKKIITIVEDSMFVGDDTISPATLEGKIIQDADWMENLGAIGIARTFATGGRLKRIIHDPDRRPRKRLPRVVYLHKKIEGTSINFFYEKILKLSEMMNTETAKKMAKEKVQFTKIYLDQFLREWDGKI</sequence>
<name>A0A1F6NVN8_9BACT</name>
<feature type="domain" description="HD" evidence="1">
    <location>
        <begin position="25"/>
        <end position="127"/>
    </location>
</feature>
<evidence type="ECO:0000313" key="3">
    <source>
        <dbReference type="Proteomes" id="UP000177907"/>
    </source>
</evidence>
<accession>A0A1F6NVN8</accession>
<evidence type="ECO:0000313" key="2">
    <source>
        <dbReference type="EMBL" id="OGH87987.1"/>
    </source>
</evidence>
<dbReference type="InterPro" id="IPR003607">
    <property type="entry name" value="HD/PDEase_dom"/>
</dbReference>
<dbReference type="AlphaFoldDB" id="A0A1F6NVN8"/>
<dbReference type="Gene3D" id="1.20.58.1910">
    <property type="match status" value="1"/>
</dbReference>
<dbReference type="SMART" id="SM00471">
    <property type="entry name" value="HDc"/>
    <property type="match status" value="1"/>
</dbReference>
<comment type="caution">
    <text evidence="2">The sequence shown here is derived from an EMBL/GenBank/DDBJ whole genome shotgun (WGS) entry which is preliminary data.</text>
</comment>
<dbReference type="Gene3D" id="1.10.472.50">
    <property type="entry name" value="HD-domain/PDEase-like"/>
    <property type="match status" value="1"/>
</dbReference>
<gene>
    <name evidence="2" type="ORF">A3J93_02315</name>
</gene>